<evidence type="ECO:0008006" key="4">
    <source>
        <dbReference type="Google" id="ProtNLM"/>
    </source>
</evidence>
<feature type="compositionally biased region" description="Gly residues" evidence="1">
    <location>
        <begin position="351"/>
        <end position="367"/>
    </location>
</feature>
<dbReference type="EMBL" id="LFRF01000017">
    <property type="protein sequence ID" value="KND89636.1"/>
    <property type="molecule type" value="Genomic_DNA"/>
</dbReference>
<reference evidence="2 3" key="1">
    <citation type="journal article" date="2015" name="BMC Genomics">
        <title>The genome of the truffle-parasite Tolypocladium ophioglossoides and the evolution of antifungal peptaibiotics.</title>
        <authorList>
            <person name="Quandt C.A."/>
            <person name="Bushley K.E."/>
            <person name="Spatafora J.W."/>
        </authorList>
    </citation>
    <scope>NUCLEOTIDE SEQUENCE [LARGE SCALE GENOMIC DNA]</scope>
    <source>
        <strain evidence="2 3">CBS 100239</strain>
    </source>
</reference>
<feature type="region of interest" description="Disordered" evidence="1">
    <location>
        <begin position="322"/>
        <end position="380"/>
    </location>
</feature>
<protein>
    <recommendedName>
        <fullName evidence="4">CCHC-type domain-containing protein</fullName>
    </recommendedName>
</protein>
<dbReference type="STRING" id="1163406.A0A0L0N6K2"/>
<feature type="compositionally biased region" description="Basic and acidic residues" evidence="1">
    <location>
        <begin position="270"/>
        <end position="288"/>
    </location>
</feature>
<keyword evidence="3" id="KW-1185">Reference proteome</keyword>
<dbReference type="AlphaFoldDB" id="A0A0L0N6K2"/>
<accession>A0A0L0N6K2</accession>
<sequence>HEVFLHLPNTAHPFPSLFSTSTTRFVNTHTKLPEIEPPLVSGSAVDTFASAATRSEDFCLPQRLLDSSKHPNAFENFSALRCSCWGKMANWKAMLATTDDGWGTAPGGGDGQWGSVPSAAGDASGVATGGVKTVGESNMNGKAGSDPAGFEHDTYHELFADGPLGHMKRSCENARKVNRDHIADLSPDEAWAKLQKAVAERDIDDTKEAVQEYVKALGGAISYRDLQEAMLNNSINLFFIATERDLVNVFTNMDLQGNMGKKYSISYRFSEKPDRPREADKSGHKVADCEEPPNLDNVECRKCQERSKVQCTNCQQFGHTKVRCKEPPAESDGFPNGASDNVGGDFDNTGEGSGGGSGGDSWGGGAAAGQDVQPSSGGGG</sequence>
<evidence type="ECO:0000313" key="2">
    <source>
        <dbReference type="EMBL" id="KND89636.1"/>
    </source>
</evidence>
<dbReference type="OrthoDB" id="8026949at2759"/>
<evidence type="ECO:0000313" key="3">
    <source>
        <dbReference type="Proteomes" id="UP000036947"/>
    </source>
</evidence>
<comment type="caution">
    <text evidence="2">The sequence shown here is derived from an EMBL/GenBank/DDBJ whole genome shotgun (WGS) entry which is preliminary data.</text>
</comment>
<dbReference type="Proteomes" id="UP000036947">
    <property type="component" value="Unassembled WGS sequence"/>
</dbReference>
<feature type="region of interest" description="Disordered" evidence="1">
    <location>
        <begin position="105"/>
        <end position="125"/>
    </location>
</feature>
<evidence type="ECO:0000256" key="1">
    <source>
        <dbReference type="SAM" id="MobiDB-lite"/>
    </source>
</evidence>
<organism evidence="2 3">
    <name type="scientific">Tolypocladium ophioglossoides (strain CBS 100239)</name>
    <name type="common">Snaketongue truffleclub</name>
    <name type="synonym">Elaphocordyceps ophioglossoides</name>
    <dbReference type="NCBI Taxonomy" id="1163406"/>
    <lineage>
        <taxon>Eukaryota</taxon>
        <taxon>Fungi</taxon>
        <taxon>Dikarya</taxon>
        <taxon>Ascomycota</taxon>
        <taxon>Pezizomycotina</taxon>
        <taxon>Sordariomycetes</taxon>
        <taxon>Hypocreomycetidae</taxon>
        <taxon>Hypocreales</taxon>
        <taxon>Ophiocordycipitaceae</taxon>
        <taxon>Tolypocladium</taxon>
    </lineage>
</organism>
<name>A0A0L0N6K2_TOLOC</name>
<gene>
    <name evidence="2" type="ORF">TOPH_05772</name>
</gene>
<proteinExistence type="predicted"/>
<feature type="region of interest" description="Disordered" evidence="1">
    <location>
        <begin position="270"/>
        <end position="291"/>
    </location>
</feature>
<feature type="non-terminal residue" evidence="2">
    <location>
        <position position="1"/>
    </location>
</feature>